<protein>
    <submittedName>
        <fullName evidence="8">Serralysin</fullName>
    </submittedName>
</protein>
<evidence type="ECO:0000256" key="3">
    <source>
        <dbReference type="ARBA" id="ARBA00009490"/>
    </source>
</evidence>
<gene>
    <name evidence="8" type="ORF">SAMN04488042_11719</name>
</gene>
<evidence type="ECO:0000259" key="7">
    <source>
        <dbReference type="SMART" id="SM00235"/>
    </source>
</evidence>
<feature type="region of interest" description="Disordered" evidence="6">
    <location>
        <begin position="16"/>
        <end position="36"/>
    </location>
</feature>
<evidence type="ECO:0000256" key="6">
    <source>
        <dbReference type="SAM" id="MobiDB-lite"/>
    </source>
</evidence>
<keyword evidence="5" id="KW-0677">Repeat</keyword>
<dbReference type="PROSITE" id="PS00330">
    <property type="entry name" value="HEMOLYSIN_CALCIUM"/>
    <property type="match status" value="14"/>
</dbReference>
<accession>A0A1I4TJJ5</accession>
<comment type="cofactor">
    <cofactor evidence="1">
        <name>Ca(2+)</name>
        <dbReference type="ChEBI" id="CHEBI:29108"/>
    </cofactor>
</comment>
<feature type="domain" description="Peptidase metallopeptidase" evidence="7">
    <location>
        <begin position="186"/>
        <end position="361"/>
    </location>
</feature>
<dbReference type="InterPro" id="IPR050557">
    <property type="entry name" value="RTX_toxin/Mannuronan_C5-epim"/>
</dbReference>
<dbReference type="PANTHER" id="PTHR38340:SF1">
    <property type="entry name" value="S-LAYER PROTEIN"/>
    <property type="match status" value="1"/>
</dbReference>
<dbReference type="RefSeq" id="WP_093097057.1">
    <property type="nucleotide sequence ID" value="NZ_FOTQ01000017.1"/>
</dbReference>
<dbReference type="STRING" id="254406.SAMN04488042_11719"/>
<dbReference type="Gene3D" id="2.150.10.10">
    <property type="entry name" value="Serralysin-like metalloprotease, C-terminal"/>
    <property type="match status" value="10"/>
</dbReference>
<dbReference type="GO" id="GO:0008237">
    <property type="term" value="F:metallopeptidase activity"/>
    <property type="evidence" value="ECO:0007669"/>
    <property type="project" value="InterPro"/>
</dbReference>
<dbReference type="CDD" id="cd04277">
    <property type="entry name" value="ZnMc_serralysin_like"/>
    <property type="match status" value="1"/>
</dbReference>
<feature type="region of interest" description="Disordered" evidence="6">
    <location>
        <begin position="693"/>
        <end position="715"/>
    </location>
</feature>
<dbReference type="InterPro" id="IPR018511">
    <property type="entry name" value="Hemolysin-typ_Ca-bd_CS"/>
</dbReference>
<dbReference type="SUPFAM" id="SSF55486">
    <property type="entry name" value="Metalloproteases ('zincins'), catalytic domain"/>
    <property type="match status" value="1"/>
</dbReference>
<dbReference type="GO" id="GO:0006508">
    <property type="term" value="P:proteolysis"/>
    <property type="evidence" value="ECO:0007669"/>
    <property type="project" value="InterPro"/>
</dbReference>
<comment type="subcellular location">
    <subcellularLocation>
        <location evidence="2">Secreted</location>
    </subcellularLocation>
</comment>
<dbReference type="Pfam" id="PF08548">
    <property type="entry name" value="Peptidase_M10_C"/>
    <property type="match status" value="1"/>
</dbReference>
<dbReference type="EMBL" id="FOTQ01000017">
    <property type="protein sequence ID" value="SFM76747.1"/>
    <property type="molecule type" value="Genomic_DNA"/>
</dbReference>
<dbReference type="GO" id="GO:0005615">
    <property type="term" value="C:extracellular space"/>
    <property type="evidence" value="ECO:0007669"/>
    <property type="project" value="InterPro"/>
</dbReference>
<dbReference type="OrthoDB" id="733404at2"/>
<dbReference type="PRINTS" id="PR00313">
    <property type="entry name" value="CABNDNGRPT"/>
</dbReference>
<dbReference type="InterPro" id="IPR034033">
    <property type="entry name" value="Serralysin-like"/>
</dbReference>
<dbReference type="InterPro" id="IPR006026">
    <property type="entry name" value="Peptidase_Metallo"/>
</dbReference>
<dbReference type="Gene3D" id="3.40.390.10">
    <property type="entry name" value="Collagenase (Catalytic Domain)"/>
    <property type="match status" value="1"/>
</dbReference>
<evidence type="ECO:0000256" key="2">
    <source>
        <dbReference type="ARBA" id="ARBA00004613"/>
    </source>
</evidence>
<dbReference type="GO" id="GO:0005509">
    <property type="term" value="F:calcium ion binding"/>
    <property type="evidence" value="ECO:0007669"/>
    <property type="project" value="InterPro"/>
</dbReference>
<dbReference type="GO" id="GO:0008270">
    <property type="term" value="F:zinc ion binding"/>
    <property type="evidence" value="ECO:0007669"/>
    <property type="project" value="InterPro"/>
</dbReference>
<dbReference type="SUPFAM" id="SSF51120">
    <property type="entry name" value="beta-Roll"/>
    <property type="match status" value="8"/>
</dbReference>
<dbReference type="Proteomes" id="UP000199144">
    <property type="component" value="Unassembled WGS sequence"/>
</dbReference>
<name>A0A1I4TJJ5_9RHOB</name>
<dbReference type="InterPro" id="IPR013858">
    <property type="entry name" value="Peptidase_M10B_C"/>
</dbReference>
<dbReference type="InterPro" id="IPR001343">
    <property type="entry name" value="Hemolysn_Ca-bd"/>
</dbReference>
<proteinExistence type="inferred from homology"/>
<dbReference type="InterPro" id="IPR024079">
    <property type="entry name" value="MetalloPept_cat_dom_sf"/>
</dbReference>
<organism evidence="8 9">
    <name type="scientific">Shimia aestuarii</name>
    <dbReference type="NCBI Taxonomy" id="254406"/>
    <lineage>
        <taxon>Bacteria</taxon>
        <taxon>Pseudomonadati</taxon>
        <taxon>Pseudomonadota</taxon>
        <taxon>Alphaproteobacteria</taxon>
        <taxon>Rhodobacterales</taxon>
        <taxon>Roseobacteraceae</taxon>
    </lineage>
</organism>
<dbReference type="PANTHER" id="PTHR38340">
    <property type="entry name" value="S-LAYER PROTEIN"/>
    <property type="match status" value="1"/>
</dbReference>
<sequence length="1689" mass="169328">MSALDKLELDFLDEGASAASPATPEDEGGGSNIDLAGLEPSWAETEALKSLENDTTYLGMEFSGFDDDGSNDAFELYSREAGASQLGIEGLGTFTPEVAGLSAWNDFGDQRDLFAARPFDHSIFQGPPPPHDFEEVAAMCGCACCGIGSASSGTYGAPLSEVESGTGNSTAAVVASGDAFIDGVLTNTRWASSTIDYSFPTNGTPYSYTTNSAFVTNMSVLTAQQQTAAHFALNTVYNANAGGFSVEGFTNLGVFYDSTADTDEIRLANTSSGLVSTARVADFPSNDITSQVDDNGDVWFGGSGTTPTAGNYHWHTVIHEIGHALGLSHGHSTYQLGVALPAAFDSMEYSIMTYRAYVGGPTTGYTNETWGYAQTFMMADIAALQYMYGADFSTNSGNTVYKWNPTSGDTLVNGGVAIDAGGNRIFATIWDGGGIDTYDLSSYSTNLVIDLTPGGHSVFSSTQLANLGGGNMSRGNIFNALQFNGDARSLIENATGGSGADSITGNAANNVLLGNAGNDTLLGGIGNDTLTGGLGNDSLLGGAGNDVFEYFAGSHQNETINGSTGTDKILLSGLGTFDFNGSGLQLTSIEEIEFNADVGGTKTANFTIQEFDNTVEVPANLLIDSSGGNIDILNFFATGSLFSTVNWSGWTFQNWDDTLDQINVTLGGGITNFTGTIQRDNIQGASAAEVINGHDDNDSIDGNSGNDTLLGGAGNDTLEGGSGLDSIDGGDGDDLILINTGWTGGDTNIGGAGIDTFLINFTTTGAYNINLATGAFNGGGDTTSTLASIENVTSSNGNDTLIGNSSNNVLSGLGGNDSLSGGIGSDTLLGGDGNDTLLGGFATDSLVGGAGNDLFVHGDGEFIDSIIGGAGIDSVDASGEDTNAVNANLKTGSWTGLGGTRDLISIEVFTGTQGNDTIQAGFTSTINGHDGNDVISGDFGTQQLNGDAGNDTFINGNGQFIDNINGGTGIDGVDISAETSNAVNANLQTGSWIGLGGTRDLISIEDFTGTQGNDTIQAGFTSTINGHDGNDVISGDFGTQQLNGDAGNDTFINGNGQFIDNINGGTGIDGVDISAETSNAVNANLQTGSWTGLGGTRDLISIENFTGTQVNDTITGSGSANLLDGGAGNDSLLGGGGVDTLLGGDGNDTLNGGVFEDSLNGGSGNDLFLFTGGDFIDNVNGGTGTDTIDFSGYTFNFLTANLGAGTMTVGGGAGTTSVLGVENVIGTANNDIITGSTAANNLNGAAGDDTIKGGDGNDTLIGGFGNDALFGGAGDDRLDASAGADTLNGGIGNDTLIGRLGNDTLIGLDGNDALFGAEDDDSLVGGNGADTLNGNSGNDTVIGGNGDDLLKGEAGDDRLDASAGADTLNGGIGNDTLIGRLGADLLKGENQDDKLFGSEGNDTLLGGAGADTLNGNADDDRLDGGGGNDLLLGDVGNDTLLGSFGSDTLLGGTGNDLLEGGGAGDILNGAGGNDTVSYASDTVGVTINIGANTASGGHAAGDTLNGFENAAGGSGADLLTGGDGGNALWGQAGNDTLNGGAGNDTLDGGAGNDRLTGGNDSDTLDGGGGNDILLGGAGNDSLVGNFGSDTFIGGTGDDTLNGGGGSDLFIFANGFGNDVIEGFSANNAEDINISAVSGITDFNDLIANHLFNNGGFAQIVVGTNSILLEGVAFGDVGVGQAYSADDFIF</sequence>
<dbReference type="SMART" id="SM00235">
    <property type="entry name" value="ZnMc"/>
    <property type="match status" value="1"/>
</dbReference>
<dbReference type="Pfam" id="PF00353">
    <property type="entry name" value="HemolysinCabind"/>
    <property type="match status" value="17"/>
</dbReference>
<evidence type="ECO:0000256" key="4">
    <source>
        <dbReference type="ARBA" id="ARBA00022525"/>
    </source>
</evidence>
<evidence type="ECO:0000313" key="9">
    <source>
        <dbReference type="Proteomes" id="UP000199144"/>
    </source>
</evidence>
<keyword evidence="9" id="KW-1185">Reference proteome</keyword>
<keyword evidence="4" id="KW-0964">Secreted</keyword>
<comment type="similarity">
    <text evidence="3">Belongs to the peptidase M10B family.</text>
</comment>
<feature type="region of interest" description="Disordered" evidence="6">
    <location>
        <begin position="1538"/>
        <end position="1562"/>
    </location>
</feature>
<evidence type="ECO:0000256" key="1">
    <source>
        <dbReference type="ARBA" id="ARBA00001913"/>
    </source>
</evidence>
<dbReference type="InterPro" id="IPR011049">
    <property type="entry name" value="Serralysin-like_metalloprot_C"/>
</dbReference>
<evidence type="ECO:0000256" key="5">
    <source>
        <dbReference type="ARBA" id="ARBA00022737"/>
    </source>
</evidence>
<reference evidence="8 9" key="1">
    <citation type="submission" date="2016-10" db="EMBL/GenBank/DDBJ databases">
        <authorList>
            <person name="de Groot N.N."/>
        </authorList>
    </citation>
    <scope>NUCLEOTIDE SEQUENCE [LARGE SCALE GENOMIC DNA]</scope>
    <source>
        <strain evidence="8 9">DSM 15283</strain>
    </source>
</reference>
<evidence type="ECO:0000313" key="8">
    <source>
        <dbReference type="EMBL" id="SFM76747.1"/>
    </source>
</evidence>